<keyword evidence="2 6" id="KW-0812">Transmembrane</keyword>
<evidence type="ECO:0000256" key="3">
    <source>
        <dbReference type="ARBA" id="ARBA00022989"/>
    </source>
</evidence>
<comment type="caution">
    <text evidence="8">The sequence shown here is derived from an EMBL/GenBank/DDBJ whole genome shotgun (WGS) entry which is preliminary data.</text>
</comment>
<comment type="subcellular location">
    <subcellularLocation>
        <location evidence="1">Membrane</location>
        <topology evidence="1">Single-pass membrane protein</topology>
    </subcellularLocation>
</comment>
<dbReference type="Pfam" id="PF04357">
    <property type="entry name" value="TamB"/>
    <property type="match status" value="2"/>
</dbReference>
<feature type="domain" description="Translocation and assembly module TamB C-terminal" evidence="7">
    <location>
        <begin position="930"/>
        <end position="1023"/>
    </location>
</feature>
<dbReference type="PANTHER" id="PTHR30441:SF4">
    <property type="entry name" value="PROTEIN ASMA"/>
    <property type="match status" value="1"/>
</dbReference>
<evidence type="ECO:0000313" key="9">
    <source>
        <dbReference type="Proteomes" id="UP001595818"/>
    </source>
</evidence>
<sequence>MEKKAKVTEILLKGLKVLFRIMLFWIILLVTVAALLQVPRIQTYLAGFLTEKISKSTGFKTSIKGVNIRWWDALSLRDVEIYDLEDSLMVDLEEVYIDFSIKGLLDKEQPGLDEINLKEGNVRLLTHGEEGDLNITVFFNRMGDFFRQRSGKKTKRGTYFNISHISFEKTSLDIIDYTLPDMDLKFDYGNLKFRELIANASDFRIRRDTIAFDLKYLRGSEATSGMVFQQLKTDFTYSSTGMEFKDLYLKSNQTEIKDYLRFSYDDVRALRDFNNQVNIDAHLEETVLDIRDLGYFTSNMPDIDDRIYLSGEISGKVKSLYSEQLLLRFGERSALFGKFSIDGLPHVDETFFSLSLVNSSLNTRDLRPYVKTPETQRELDKLRDIRFDSDFTGYLNRFTANGDFRTGIGRLKGNINYRLDRNIPSYNGRIETFNLDIGTLMGDRELFQKISLNGNVKGTGLTVESALLELDANISQIGINKYNFRNIQTKATYGKDLFRGQLAVKDPNLVMSIDGTLDLRDNKDSANLVMKLDTAFLQNIHLTENDIFLSGSFDLDTKGVHWDNIEGGARFRDVLVSYEGRDLFLDHFLFQSLFTEQSRVISLNSDMLVAGISGNFTVEPLIDDLRQLWQEYYAILTDDYNGHTHKKTLQQEDYYIDLYLDLRDPNPIINLFEPSLFISKQTKVEGAFYQTEKNTVFNFFSSIDTVYFNGNYFLDNNVDMNTSKIKDSNEVLASFYVFSKELQLNSGFNFHNLALETIWDKSNLTMDLSLDQLLTESYLKVNADVNLTKGSTSVVFAPSEIKLLENYWEFDQENKIVFTKDEIFIENLKLFHQNQYISASGKVNSNPEDKLNIHIHELNLNFLNSFGIREYEGTANGLISLTEAAQKAGSEGFLEITDIHINNFLIGDISGRVSYDKGRAMVDVNNFRDGKKIISLTGALGAMEEEMDLKAAFEKANLSVIEPFFSDYISQIDGTVSGNMQLKGTIARPVIEGTGKLEGGTFRFNYLNTVYQVNGNVIFEPNDISFRGLELRDTNNNRASLRGGITHDNFSNFILDIHSELANFQVMNTSLADNELFYGTAFASGTVEVFGAANNLDINANATSQPNTRIFIPIGSTQGQLQEDFIRIINVRDTTQKIDLEETVDKLAINNLRMNLNLDLTPDAYMEIQIDPRTGENIQGRGRGVLNLNIDTQGNFNMTGTYEIVDALYNFSLYNVINKRFLIEPGGRISWYGDPYEGVMNIRAIYEENVSLISLQSAPSGSELENTQLKRRYPVKVIMDLDGPLMSPDISFAFDFSEFPEGGELQTTISAFQNRIANDEQEKNRQVFSLIMLRRFSPEGQFSGAGIGFSNLSQLVSSQLNSLIAQVDQNLEIDFDLTSLDETALETFQLRVAYTFLDGRLRVTRDGGFTDLQGNADFNTIAGDWQAEYLLTEDGRYRVRVYNRNNFNTFTALNINNRAPNTYGVSVSQNLLFSSVRELFQNFTRRRSTLLPLIDSDEYLRYDFDIDLEEVAPELFKPDPVEAPSPIRVLDQPKKPEEGEK</sequence>
<name>A0ABV9SUX9_9BACT</name>
<keyword evidence="4 6" id="KW-0472">Membrane</keyword>
<evidence type="ECO:0000256" key="4">
    <source>
        <dbReference type="ARBA" id="ARBA00023136"/>
    </source>
</evidence>
<dbReference type="Proteomes" id="UP001595818">
    <property type="component" value="Unassembled WGS sequence"/>
</dbReference>
<protein>
    <submittedName>
        <fullName evidence="8">Translocation/assembly module TamB domain-containing protein</fullName>
    </submittedName>
</protein>
<dbReference type="RefSeq" id="WP_377060469.1">
    <property type="nucleotide sequence ID" value="NZ_JBHSJJ010000001.1"/>
</dbReference>
<evidence type="ECO:0000256" key="6">
    <source>
        <dbReference type="SAM" id="Phobius"/>
    </source>
</evidence>
<feature type="region of interest" description="Disordered" evidence="5">
    <location>
        <begin position="1517"/>
        <end position="1541"/>
    </location>
</feature>
<dbReference type="InterPro" id="IPR007452">
    <property type="entry name" value="TamB_C"/>
</dbReference>
<feature type="transmembrane region" description="Helical" evidence="6">
    <location>
        <begin position="21"/>
        <end position="38"/>
    </location>
</feature>
<reference evidence="9" key="1">
    <citation type="journal article" date="2019" name="Int. J. Syst. Evol. Microbiol.">
        <title>The Global Catalogue of Microorganisms (GCM) 10K type strain sequencing project: providing services to taxonomists for standard genome sequencing and annotation.</title>
        <authorList>
            <consortium name="The Broad Institute Genomics Platform"/>
            <consortium name="The Broad Institute Genome Sequencing Center for Infectious Disease"/>
            <person name="Wu L."/>
            <person name="Ma J."/>
        </authorList>
    </citation>
    <scope>NUCLEOTIDE SEQUENCE [LARGE SCALE GENOMIC DNA]</scope>
    <source>
        <strain evidence="9">CGMCC 4.7466</strain>
    </source>
</reference>
<keyword evidence="9" id="KW-1185">Reference proteome</keyword>
<evidence type="ECO:0000259" key="7">
    <source>
        <dbReference type="Pfam" id="PF04357"/>
    </source>
</evidence>
<evidence type="ECO:0000256" key="2">
    <source>
        <dbReference type="ARBA" id="ARBA00022692"/>
    </source>
</evidence>
<dbReference type="EMBL" id="JBHSJJ010000001">
    <property type="protein sequence ID" value="MFC4870166.1"/>
    <property type="molecule type" value="Genomic_DNA"/>
</dbReference>
<evidence type="ECO:0000313" key="8">
    <source>
        <dbReference type="EMBL" id="MFC4870166.1"/>
    </source>
</evidence>
<gene>
    <name evidence="8" type="ORF">ACFPFU_00595</name>
</gene>
<dbReference type="InterPro" id="IPR052894">
    <property type="entry name" value="AsmA-related"/>
</dbReference>
<keyword evidence="3 6" id="KW-1133">Transmembrane helix</keyword>
<evidence type="ECO:0000256" key="5">
    <source>
        <dbReference type="SAM" id="MobiDB-lite"/>
    </source>
</evidence>
<proteinExistence type="predicted"/>
<feature type="compositionally biased region" description="Basic and acidic residues" evidence="5">
    <location>
        <begin position="1531"/>
        <end position="1541"/>
    </location>
</feature>
<accession>A0ABV9SUX9</accession>
<organism evidence="8 9">
    <name type="scientific">Negadavirga shengliensis</name>
    <dbReference type="NCBI Taxonomy" id="1389218"/>
    <lineage>
        <taxon>Bacteria</taxon>
        <taxon>Pseudomonadati</taxon>
        <taxon>Bacteroidota</taxon>
        <taxon>Cytophagia</taxon>
        <taxon>Cytophagales</taxon>
        <taxon>Cyclobacteriaceae</taxon>
        <taxon>Negadavirga</taxon>
    </lineage>
</organism>
<feature type="domain" description="Translocation and assembly module TamB C-terminal" evidence="7">
    <location>
        <begin position="1029"/>
        <end position="1446"/>
    </location>
</feature>
<dbReference type="PANTHER" id="PTHR30441">
    <property type="entry name" value="DUF748 DOMAIN-CONTAINING PROTEIN"/>
    <property type="match status" value="1"/>
</dbReference>
<evidence type="ECO:0000256" key="1">
    <source>
        <dbReference type="ARBA" id="ARBA00004167"/>
    </source>
</evidence>